<feature type="compositionally biased region" description="Acidic residues" evidence="1">
    <location>
        <begin position="190"/>
        <end position="201"/>
    </location>
</feature>
<sequence length="423" mass="46822">MARGVLPFPDLPIINAADVANSRSVELLLCRDADNKPAHDFAVVKLYIECKLWRRKSIPYVIAKLEELEKWARPVNGNVYELVRDYFGFPPSTLSRPPAWRKNATTSATPPPAYPSQRAQVPPPPLPPLPPVRPSEYSTARTSISSHGSSSNSHVSHCLSPTFAGFGKPGVPPNHHVHVDRPGASSSAPDMDEDEDEEDEYEDEEDLVLEMLRDYDTVFVIDDSSSMRKDGRWDEARSAVRFVVHEACKYDDDGIDIYFLNAKRDQFGVKDPDYVDSLFNGLRPRGATPTGTVLEKILLAYMSRLEAATAAHRQAEVKQLNIIVITDGKPTDHPESVIVSCARRLDRGNYPARQVGIQFFQVGNDPDATAALKKLDDNLGSKYGIRDIVDTVQYIGALTSADKVLLGGVNPLQDELEIESNGQ</sequence>
<feature type="region of interest" description="Disordered" evidence="1">
    <location>
        <begin position="166"/>
        <end position="201"/>
    </location>
</feature>
<dbReference type="GeneID" id="85491174"/>
<evidence type="ECO:0000259" key="2">
    <source>
        <dbReference type="PROSITE" id="PS50234"/>
    </source>
</evidence>
<evidence type="ECO:0000313" key="3">
    <source>
        <dbReference type="EMBL" id="BEI87303.1"/>
    </source>
</evidence>
<evidence type="ECO:0000313" key="4">
    <source>
        <dbReference type="Proteomes" id="UP001233271"/>
    </source>
</evidence>
<organism evidence="3 4">
    <name type="scientific">Cutaneotrichosporon cavernicola</name>
    <dbReference type="NCBI Taxonomy" id="279322"/>
    <lineage>
        <taxon>Eukaryota</taxon>
        <taxon>Fungi</taxon>
        <taxon>Dikarya</taxon>
        <taxon>Basidiomycota</taxon>
        <taxon>Agaricomycotina</taxon>
        <taxon>Tremellomycetes</taxon>
        <taxon>Trichosporonales</taxon>
        <taxon>Trichosporonaceae</taxon>
        <taxon>Cutaneotrichosporon</taxon>
    </lineage>
</organism>
<feature type="compositionally biased region" description="Pro residues" evidence="1">
    <location>
        <begin position="121"/>
        <end position="133"/>
    </location>
</feature>
<dbReference type="Gene3D" id="3.40.50.410">
    <property type="entry name" value="von Willebrand factor, type A domain"/>
    <property type="match status" value="1"/>
</dbReference>
<dbReference type="SUPFAM" id="SSF53300">
    <property type="entry name" value="vWA-like"/>
    <property type="match status" value="1"/>
</dbReference>
<dbReference type="PROSITE" id="PS50234">
    <property type="entry name" value="VWFA"/>
    <property type="match status" value="1"/>
</dbReference>
<feature type="region of interest" description="Disordered" evidence="1">
    <location>
        <begin position="98"/>
        <end position="154"/>
    </location>
</feature>
<dbReference type="PANTHER" id="PTHR34706:SF1">
    <property type="entry name" value="VWFA DOMAIN-CONTAINING PROTEIN"/>
    <property type="match status" value="1"/>
</dbReference>
<evidence type="ECO:0000256" key="1">
    <source>
        <dbReference type="SAM" id="MobiDB-lite"/>
    </source>
</evidence>
<protein>
    <recommendedName>
        <fullName evidence="2">VWFA domain-containing protein</fullName>
    </recommendedName>
</protein>
<dbReference type="EMBL" id="AP028212">
    <property type="protein sequence ID" value="BEI87303.1"/>
    <property type="molecule type" value="Genomic_DNA"/>
</dbReference>
<keyword evidence="4" id="KW-1185">Reference proteome</keyword>
<proteinExistence type="predicted"/>
<dbReference type="Proteomes" id="UP001233271">
    <property type="component" value="Chromosome 1"/>
</dbReference>
<dbReference type="RefSeq" id="XP_060452569.1">
    <property type="nucleotide sequence ID" value="XM_060597789.1"/>
</dbReference>
<dbReference type="SMART" id="SM00327">
    <property type="entry name" value="VWA"/>
    <property type="match status" value="1"/>
</dbReference>
<name>A0AA48IHP0_9TREE</name>
<dbReference type="InterPro" id="IPR036465">
    <property type="entry name" value="vWFA_dom_sf"/>
</dbReference>
<dbReference type="KEGG" id="ccac:CcaHIS019_0100210"/>
<accession>A0AA48IHP0</accession>
<gene>
    <name evidence="3" type="ORF">CcaverHIS019_0100210</name>
</gene>
<reference evidence="3" key="1">
    <citation type="journal article" date="2023" name="BMC Genomics">
        <title>Chromosome-level genome assemblies of Cutaneotrichosporon spp. (Trichosporonales, Basidiomycota) reveal imbalanced evolution between nucleotide sequences and chromosome synteny.</title>
        <authorList>
            <person name="Kobayashi Y."/>
            <person name="Kayamori A."/>
            <person name="Aoki K."/>
            <person name="Shiwa Y."/>
            <person name="Matsutani M."/>
            <person name="Fujita N."/>
            <person name="Sugita T."/>
            <person name="Iwasaki W."/>
            <person name="Tanaka N."/>
            <person name="Takashima M."/>
        </authorList>
    </citation>
    <scope>NUCLEOTIDE SEQUENCE</scope>
    <source>
        <strain evidence="3">HIS019</strain>
    </source>
</reference>
<dbReference type="Pfam" id="PF00092">
    <property type="entry name" value="VWA"/>
    <property type="match status" value="1"/>
</dbReference>
<feature type="compositionally biased region" description="Low complexity" evidence="1">
    <location>
        <begin position="143"/>
        <end position="154"/>
    </location>
</feature>
<feature type="domain" description="VWFA" evidence="2">
    <location>
        <begin position="216"/>
        <end position="416"/>
    </location>
</feature>
<dbReference type="PANTHER" id="PTHR34706">
    <property type="entry name" value="SLR1338 PROTEIN"/>
    <property type="match status" value="1"/>
</dbReference>
<dbReference type="AlphaFoldDB" id="A0AA48IHP0"/>
<dbReference type="InterPro" id="IPR002035">
    <property type="entry name" value="VWF_A"/>
</dbReference>